<accession>A0A2V2N580</accession>
<dbReference type="PANTHER" id="PTHR42203:SF2">
    <property type="entry name" value="UPF0058 PROTEIN MJ1205"/>
    <property type="match status" value="1"/>
</dbReference>
<gene>
    <name evidence="1" type="ORF">DLD82_05495</name>
</gene>
<evidence type="ECO:0000313" key="1">
    <source>
        <dbReference type="EMBL" id="PWR75244.1"/>
    </source>
</evidence>
<keyword evidence="2" id="KW-1185">Reference proteome</keyword>
<dbReference type="RefSeq" id="WP_109940106.1">
    <property type="nucleotide sequence ID" value="NZ_CP176366.1"/>
</dbReference>
<name>A0A2V2N580_9EURY</name>
<dbReference type="InterPro" id="IPR036519">
    <property type="entry name" value="UPF0058_sf"/>
</dbReference>
<proteinExistence type="predicted"/>
<dbReference type="AlphaFoldDB" id="A0A2V2N580"/>
<organism evidence="1 2">
    <name type="scientific">Methanospirillum stamsii</name>
    <dbReference type="NCBI Taxonomy" id="1277351"/>
    <lineage>
        <taxon>Archaea</taxon>
        <taxon>Methanobacteriati</taxon>
        <taxon>Methanobacteriota</taxon>
        <taxon>Stenosarchaea group</taxon>
        <taxon>Methanomicrobia</taxon>
        <taxon>Methanomicrobiales</taxon>
        <taxon>Methanospirillaceae</taxon>
        <taxon>Methanospirillum</taxon>
    </lineage>
</organism>
<comment type="caution">
    <text evidence="1">The sequence shown here is derived from an EMBL/GenBank/DDBJ whole genome shotgun (WGS) entry which is preliminary data.</text>
</comment>
<dbReference type="Proteomes" id="UP000245934">
    <property type="component" value="Unassembled WGS sequence"/>
</dbReference>
<dbReference type="InterPro" id="IPR002753">
    <property type="entry name" value="UPF0058"/>
</dbReference>
<dbReference type="SUPFAM" id="SSF140371">
    <property type="entry name" value="Vng1086c-like"/>
    <property type="match status" value="1"/>
</dbReference>
<reference evidence="1 2" key="1">
    <citation type="submission" date="2018-05" db="EMBL/GenBank/DDBJ databases">
        <title>Draft genome of Methanospirillum stamsii Pt1.</title>
        <authorList>
            <person name="Dueholm M.S."/>
            <person name="Nielsen P.H."/>
            <person name="Bakmann L.F."/>
            <person name="Otzen D.E."/>
        </authorList>
    </citation>
    <scope>NUCLEOTIDE SEQUENCE [LARGE SCALE GENOMIC DNA]</scope>
    <source>
        <strain evidence="1 2">Pt1</strain>
    </source>
</reference>
<dbReference type="OrthoDB" id="177623at2157"/>
<protein>
    <submittedName>
        <fullName evidence="1">Metal-binding protein</fullName>
    </submittedName>
</protein>
<dbReference type="Gene3D" id="1.20.1270.110">
    <property type="entry name" value="Uncharacterised protein family UPF0058"/>
    <property type="match status" value="1"/>
</dbReference>
<dbReference type="Pfam" id="PF01893">
    <property type="entry name" value="UPF0058"/>
    <property type="match status" value="1"/>
</dbReference>
<dbReference type="EMBL" id="QGMZ01000011">
    <property type="protein sequence ID" value="PWR75244.1"/>
    <property type="molecule type" value="Genomic_DNA"/>
</dbReference>
<sequence>MHKEELISLHTMLSDVRVYLQEQNPEADFSEYDALEITPSQSHRSKVEHKYAIFVLGNAIAKAMREVDNPSAARMADRMHELAERTLKEIEMGA</sequence>
<dbReference type="PANTHER" id="PTHR42203">
    <property type="entry name" value="UPF0058 PROTEIN MJ1205"/>
    <property type="match status" value="1"/>
</dbReference>
<evidence type="ECO:0000313" key="2">
    <source>
        <dbReference type="Proteomes" id="UP000245934"/>
    </source>
</evidence>
<dbReference type="GeneID" id="97610842"/>